<dbReference type="Proteomes" id="UP001162480">
    <property type="component" value="Chromosome 14"/>
</dbReference>
<organism evidence="1 2">
    <name type="scientific">Octopus vulgaris</name>
    <name type="common">Common octopus</name>
    <dbReference type="NCBI Taxonomy" id="6645"/>
    <lineage>
        <taxon>Eukaryota</taxon>
        <taxon>Metazoa</taxon>
        <taxon>Spiralia</taxon>
        <taxon>Lophotrochozoa</taxon>
        <taxon>Mollusca</taxon>
        <taxon>Cephalopoda</taxon>
        <taxon>Coleoidea</taxon>
        <taxon>Octopodiformes</taxon>
        <taxon>Octopoda</taxon>
        <taxon>Incirrata</taxon>
        <taxon>Octopodidae</taxon>
        <taxon>Octopus</taxon>
    </lineage>
</organism>
<sequence length="530" mass="60689">MENLPHPKDLDFNQENLAAAWKKWKKEFNLFLIATESDMKPDKVKTSMFLTCIGSKGRDIHSTLDFDSPDEEMNLQTKTNSIEDFDRFGMHSEDPKYESTKFSDDYNKARIICYICGIDCNPKNSCQHEALCLNDWLKENHTYAYYAPQQPKPYPNPFLSNAKQIHKYNQTAADTAVRCIDITPKPIKKHDIKRIPALGLKPPNTLIQPQKFVRQDDQDYVVKKKIQDKIGSLKYVDEKLPKTILHDVLVKTMQKYTPLLPELSAPSRIPREHLVSMTTKCIHVFFLRDKSNEAEKRTSTEFSQAYKTNNIVCYVCGCNCSLIGSRGHEAVCLRDWLKEHPGNEDYAPIQPENYPDPFNATDKNIFRYNSKAAESANDLFTYAPSAVVQSKEDVKSRNFPEEFEREVIPPKKFIRFEEQDEAQKKRLTSKFEAKSCPKKATDKPAKVLKHDDLVETLEAKACHIPKIPGPGRIPKGHEYAYTLDEVNSKNELILQPCFLATEELKKMGLPSYAGSASRKNLVITPKIATL</sequence>
<keyword evidence="2" id="KW-1185">Reference proteome</keyword>
<evidence type="ECO:0000313" key="2">
    <source>
        <dbReference type="Proteomes" id="UP001162480"/>
    </source>
</evidence>
<evidence type="ECO:0000313" key="1">
    <source>
        <dbReference type="EMBL" id="CAI9732713.1"/>
    </source>
</evidence>
<gene>
    <name evidence="1" type="ORF">OCTVUL_1B018222</name>
</gene>
<protein>
    <submittedName>
        <fullName evidence="1">Uncharacterized protein</fullName>
    </submittedName>
</protein>
<accession>A0AA36FFJ6</accession>
<reference evidence="1" key="1">
    <citation type="submission" date="2023-08" db="EMBL/GenBank/DDBJ databases">
        <authorList>
            <person name="Alioto T."/>
            <person name="Alioto T."/>
            <person name="Gomez Garrido J."/>
        </authorList>
    </citation>
    <scope>NUCLEOTIDE SEQUENCE</scope>
</reference>
<dbReference type="AlphaFoldDB" id="A0AA36FFJ6"/>
<proteinExistence type="predicted"/>
<name>A0AA36FFJ6_OCTVU</name>
<dbReference type="EMBL" id="OX597827">
    <property type="protein sequence ID" value="CAI9732713.1"/>
    <property type="molecule type" value="Genomic_DNA"/>
</dbReference>